<feature type="region of interest" description="Disordered" evidence="1">
    <location>
        <begin position="155"/>
        <end position="177"/>
    </location>
</feature>
<accession>A0A0L0D4H4</accession>
<dbReference type="PANTHER" id="PTHR13318">
    <property type="entry name" value="PARTNER OF PAIRED, ISOFORM B-RELATED"/>
    <property type="match status" value="1"/>
</dbReference>
<dbReference type="InterPro" id="IPR036047">
    <property type="entry name" value="F-box-like_dom_sf"/>
</dbReference>
<dbReference type="OrthoDB" id="3219396at2759"/>
<dbReference type="Proteomes" id="UP000054408">
    <property type="component" value="Unassembled WGS sequence"/>
</dbReference>
<proteinExistence type="predicted"/>
<dbReference type="STRING" id="461836.A0A0L0D4H4"/>
<dbReference type="SUPFAM" id="SSF52047">
    <property type="entry name" value="RNI-like"/>
    <property type="match status" value="1"/>
</dbReference>
<evidence type="ECO:0000256" key="1">
    <source>
        <dbReference type="SAM" id="MobiDB-lite"/>
    </source>
</evidence>
<organism evidence="3 4">
    <name type="scientific">Thecamonas trahens ATCC 50062</name>
    <dbReference type="NCBI Taxonomy" id="461836"/>
    <lineage>
        <taxon>Eukaryota</taxon>
        <taxon>Apusozoa</taxon>
        <taxon>Apusomonadida</taxon>
        <taxon>Apusomonadidae</taxon>
        <taxon>Thecamonas</taxon>
    </lineage>
</organism>
<reference evidence="3 4" key="1">
    <citation type="submission" date="2010-05" db="EMBL/GenBank/DDBJ databases">
        <title>The Genome Sequence of Thecamonas trahens ATCC 50062.</title>
        <authorList>
            <consortium name="The Broad Institute Genome Sequencing Platform"/>
            <person name="Russ C."/>
            <person name="Cuomo C."/>
            <person name="Shea T."/>
            <person name="Young S.K."/>
            <person name="Zeng Q."/>
            <person name="Koehrsen M."/>
            <person name="Haas B."/>
            <person name="Borodovsky M."/>
            <person name="Guigo R."/>
            <person name="Alvarado L."/>
            <person name="Berlin A."/>
            <person name="Bochicchio J."/>
            <person name="Borenstein D."/>
            <person name="Chapman S."/>
            <person name="Chen Z."/>
            <person name="Freedman E."/>
            <person name="Gellesch M."/>
            <person name="Goldberg J."/>
            <person name="Griggs A."/>
            <person name="Gujja S."/>
            <person name="Heilman E."/>
            <person name="Heiman D."/>
            <person name="Hepburn T."/>
            <person name="Howarth C."/>
            <person name="Jen D."/>
            <person name="Larson L."/>
            <person name="Mehta T."/>
            <person name="Park D."/>
            <person name="Pearson M."/>
            <person name="Roberts A."/>
            <person name="Saif S."/>
            <person name="Shenoy N."/>
            <person name="Sisk P."/>
            <person name="Stolte C."/>
            <person name="Sykes S."/>
            <person name="Thomson T."/>
            <person name="Walk T."/>
            <person name="White J."/>
            <person name="Yandava C."/>
            <person name="Burger G."/>
            <person name="Gray M.W."/>
            <person name="Holland P.W.H."/>
            <person name="King N."/>
            <person name="Lang F.B.F."/>
            <person name="Roger A.J."/>
            <person name="Ruiz-Trillo I."/>
            <person name="Lander E."/>
            <person name="Nusbaum C."/>
        </authorList>
    </citation>
    <scope>NUCLEOTIDE SEQUENCE [LARGE SCALE GENOMIC DNA]</scope>
    <source>
        <strain evidence="3 4">ATCC 50062</strain>
    </source>
</reference>
<dbReference type="GO" id="GO:0019005">
    <property type="term" value="C:SCF ubiquitin ligase complex"/>
    <property type="evidence" value="ECO:0007669"/>
    <property type="project" value="TreeGrafter"/>
</dbReference>
<dbReference type="AlphaFoldDB" id="A0A0L0D4H4"/>
<dbReference type="GO" id="GO:0031146">
    <property type="term" value="P:SCF-dependent proteasomal ubiquitin-dependent protein catabolic process"/>
    <property type="evidence" value="ECO:0007669"/>
    <property type="project" value="TreeGrafter"/>
</dbReference>
<dbReference type="SUPFAM" id="SSF81383">
    <property type="entry name" value="F-box domain"/>
    <property type="match status" value="1"/>
</dbReference>
<dbReference type="RefSeq" id="XP_013759610.1">
    <property type="nucleotide sequence ID" value="XM_013904156.1"/>
</dbReference>
<sequence length="607" mass="65700">MPKEPRTFDSLPVELVLYAFSLLDRATLGRAAQVARKWHALANDGSLWRVLDLVPFAARVDDSVLVRLVSAHPAIRILRVAGSVTDAGVAFALGRLTGLVELDMGAAARVFRAFNAYGPQLPLSLTEIVLPDVAYPRPGRMPRLVLADEAGGASSSAAGAAPSASSEPSSQASQLSPRPGRLAEAMVEALGRGAVVAPEALFVLDILASAPRLRRLVVRREAFECGDWVVALAPRLCPKLEVLELGDEFLGEAIEGLFSVSVAALRALAAARPPLRELVLTFCKVFGDSGDRRQLTGGGGDDDGSYLDALSGLEALEVLRLRQTDVLSPVSRQLGLGSSFDALRVLEVPAGQLTEREVNILFGAMPVLEEFVVSAVWFLGTDPDPWIDWRKVPRLPPKLHTVALDYSFGFVEHLLTNLGARHQLRSLALKRFHMGRHPVGFSIRELLDYIVRDAPGLERLHLSVWREPADLSTYDANLLAGPGVGLKLGLVLDGLPVLRELKLDGFALSHSNCAPHALVSVELRHCTYVQSLLEVAWLVGVAPQLRRLVLTHVEAFSELELGMVLGIGRRLTSLELSCMGPQGSRGLAAWRALAARVMRSNWNANWS</sequence>
<dbReference type="Gene3D" id="3.80.10.10">
    <property type="entry name" value="Ribonuclease Inhibitor"/>
    <property type="match status" value="2"/>
</dbReference>
<keyword evidence="4" id="KW-1185">Reference proteome</keyword>
<evidence type="ECO:0000313" key="3">
    <source>
        <dbReference type="EMBL" id="KNC47267.1"/>
    </source>
</evidence>
<dbReference type="InterPro" id="IPR032675">
    <property type="entry name" value="LRR_dom_sf"/>
</dbReference>
<evidence type="ECO:0000313" key="4">
    <source>
        <dbReference type="Proteomes" id="UP000054408"/>
    </source>
</evidence>
<evidence type="ECO:0000259" key="2">
    <source>
        <dbReference type="PROSITE" id="PS50181"/>
    </source>
</evidence>
<dbReference type="InterPro" id="IPR001810">
    <property type="entry name" value="F-box_dom"/>
</dbReference>
<dbReference type="EMBL" id="GL349446">
    <property type="protein sequence ID" value="KNC47267.1"/>
    <property type="molecule type" value="Genomic_DNA"/>
</dbReference>
<dbReference type="PROSITE" id="PS50181">
    <property type="entry name" value="FBOX"/>
    <property type="match status" value="1"/>
</dbReference>
<feature type="compositionally biased region" description="Low complexity" evidence="1">
    <location>
        <begin position="155"/>
        <end position="174"/>
    </location>
</feature>
<gene>
    <name evidence="3" type="ORF">AMSG_03697</name>
</gene>
<dbReference type="GeneID" id="25563280"/>
<feature type="domain" description="F-box" evidence="2">
    <location>
        <begin position="5"/>
        <end position="51"/>
    </location>
</feature>
<protein>
    <recommendedName>
        <fullName evidence="2">F-box domain-containing protein</fullName>
    </recommendedName>
</protein>
<dbReference type="Pfam" id="PF12937">
    <property type="entry name" value="F-box-like"/>
    <property type="match status" value="1"/>
</dbReference>
<name>A0A0L0D4H4_THETB</name>